<dbReference type="AlphaFoldDB" id="A0AA45WPE3"/>
<reference evidence="1" key="1">
    <citation type="submission" date="2017-05" db="EMBL/GenBank/DDBJ databases">
        <authorList>
            <person name="Varghese N."/>
            <person name="Submissions S."/>
        </authorList>
    </citation>
    <scope>NUCLEOTIDE SEQUENCE</scope>
    <source>
        <strain evidence="1">DSM 18763</strain>
    </source>
</reference>
<name>A0AA45WPE3_9AQUI</name>
<dbReference type="Proteomes" id="UP001157947">
    <property type="component" value="Unassembled WGS sequence"/>
</dbReference>
<keyword evidence="2" id="KW-1185">Reference proteome</keyword>
<comment type="caution">
    <text evidence="1">The sequence shown here is derived from an EMBL/GenBank/DDBJ whole genome shotgun (WGS) entry which is preliminary data.</text>
</comment>
<dbReference type="RefSeq" id="WP_265135028.1">
    <property type="nucleotide sequence ID" value="NZ_FXTX01000022.1"/>
</dbReference>
<organism evidence="1 2">
    <name type="scientific">Venenivibrio stagnispumantis</name>
    <dbReference type="NCBI Taxonomy" id="407998"/>
    <lineage>
        <taxon>Bacteria</taxon>
        <taxon>Pseudomonadati</taxon>
        <taxon>Aquificota</taxon>
        <taxon>Aquificia</taxon>
        <taxon>Aquificales</taxon>
        <taxon>Hydrogenothermaceae</taxon>
        <taxon>Venenivibrio</taxon>
    </lineage>
</organism>
<gene>
    <name evidence="1" type="ORF">SAMN06264868_12232</name>
</gene>
<evidence type="ECO:0000313" key="2">
    <source>
        <dbReference type="Proteomes" id="UP001157947"/>
    </source>
</evidence>
<proteinExistence type="predicted"/>
<protein>
    <submittedName>
        <fullName evidence="1">Uncharacterized protein</fullName>
    </submittedName>
</protein>
<sequence length="100" mass="12333">MKIMNMQDLLGQYKIDVKYVKDFIDNDPVEIQELFYRRDEILKNFDNLTWKEIKEFLSIEKELSKYLKKIKQKYPLLYEKIVEPQNEYLKTKLIDIFVTF</sequence>
<accession>A0AA45WPE3</accession>
<dbReference type="EMBL" id="FXTX01000022">
    <property type="protein sequence ID" value="SMP21201.1"/>
    <property type="molecule type" value="Genomic_DNA"/>
</dbReference>
<evidence type="ECO:0000313" key="1">
    <source>
        <dbReference type="EMBL" id="SMP21201.1"/>
    </source>
</evidence>